<dbReference type="EMBL" id="VGJX01000420">
    <property type="protein sequence ID" value="MBM3275040.1"/>
    <property type="molecule type" value="Genomic_DNA"/>
</dbReference>
<evidence type="ECO:0000313" key="2">
    <source>
        <dbReference type="Proteomes" id="UP000703893"/>
    </source>
</evidence>
<name>A0A937X6F4_9BACT</name>
<evidence type="ECO:0000313" key="1">
    <source>
        <dbReference type="EMBL" id="MBM3275040.1"/>
    </source>
</evidence>
<gene>
    <name evidence="1" type="ORF">FJZ00_07795</name>
</gene>
<sequence length="146" mass="15950">TADETSDDPTVRRCIGYARAWGFGGLTMLNIFGFRATDPRVMRAAADPVGPNTDEHIRYWSRKAVEEGGAVLCAWGNHGEFRDRGRRVKAILENAGVPAACLGRTSFGQPKHPLYLPKSALPVSYIGRGGLLWSAEWRALIVGARP</sequence>
<protein>
    <submittedName>
        <fullName evidence="1">DUF1643 domain-containing protein</fullName>
    </submittedName>
</protein>
<dbReference type="Proteomes" id="UP000703893">
    <property type="component" value="Unassembled WGS sequence"/>
</dbReference>
<organism evidence="1 2">
    <name type="scientific">Candidatus Tanganyikabacteria bacterium</name>
    <dbReference type="NCBI Taxonomy" id="2961651"/>
    <lineage>
        <taxon>Bacteria</taxon>
        <taxon>Bacillati</taxon>
        <taxon>Candidatus Sericytochromatia</taxon>
        <taxon>Candidatus Tanganyikabacteria</taxon>
    </lineage>
</organism>
<reference evidence="1 2" key="1">
    <citation type="submission" date="2019-03" db="EMBL/GenBank/DDBJ databases">
        <title>Lake Tanganyika Metagenome-Assembled Genomes (MAGs).</title>
        <authorList>
            <person name="Tran P."/>
        </authorList>
    </citation>
    <scope>NUCLEOTIDE SEQUENCE [LARGE SCALE GENOMIC DNA]</scope>
    <source>
        <strain evidence="1">K_DeepCast_65m_m2_236</strain>
    </source>
</reference>
<comment type="caution">
    <text evidence="1">The sequence shown here is derived from an EMBL/GenBank/DDBJ whole genome shotgun (WGS) entry which is preliminary data.</text>
</comment>
<dbReference type="Pfam" id="PF07799">
    <property type="entry name" value="DUF1643"/>
    <property type="match status" value="1"/>
</dbReference>
<dbReference type="InterPro" id="IPR012441">
    <property type="entry name" value="DUF1643"/>
</dbReference>
<proteinExistence type="predicted"/>
<dbReference type="AlphaFoldDB" id="A0A937X6F4"/>
<feature type="non-terminal residue" evidence="1">
    <location>
        <position position="1"/>
    </location>
</feature>
<accession>A0A937X6F4</accession>